<protein>
    <submittedName>
        <fullName evidence="1">General transcription factor II-I repeat domain-containing protein 2</fullName>
    </submittedName>
</protein>
<reference evidence="1" key="1">
    <citation type="submission" date="2021-05" db="EMBL/GenBank/DDBJ databases">
        <authorList>
            <person name="Alioto T."/>
            <person name="Alioto T."/>
            <person name="Gomez Garrido J."/>
        </authorList>
    </citation>
    <scope>NUCLEOTIDE SEQUENCE</scope>
</reference>
<proteinExistence type="predicted"/>
<dbReference type="PANTHER" id="PTHR45913">
    <property type="entry name" value="EPM2A-INTERACTING PROTEIN 1"/>
    <property type="match status" value="1"/>
</dbReference>
<organism evidence="1">
    <name type="scientific">Cacopsylla melanoneura</name>
    <dbReference type="NCBI Taxonomy" id="428564"/>
    <lineage>
        <taxon>Eukaryota</taxon>
        <taxon>Metazoa</taxon>
        <taxon>Ecdysozoa</taxon>
        <taxon>Arthropoda</taxon>
        <taxon>Hexapoda</taxon>
        <taxon>Insecta</taxon>
        <taxon>Pterygota</taxon>
        <taxon>Neoptera</taxon>
        <taxon>Paraneoptera</taxon>
        <taxon>Hemiptera</taxon>
        <taxon>Sternorrhyncha</taxon>
        <taxon>Psylloidea</taxon>
        <taxon>Psyllidae</taxon>
        <taxon>Psyllinae</taxon>
        <taxon>Cacopsylla</taxon>
    </lineage>
</organism>
<dbReference type="AlphaFoldDB" id="A0A8D8XYP9"/>
<sequence>MDCQYRDLLLHNEVRWLSRGKVLQRFNEVLPVLVTFFKNQGEPYPELENPEWLQDFAFLVDITEKLNDINTKLQGKDKCILEMLSEVTASSIKLKLFLHYSLPF</sequence>
<dbReference type="PANTHER" id="PTHR45913:SF5">
    <property type="entry name" value="GENERAL TRANSCRIPTION FACTOR II-I REPEAT DOMAIN-CONTAINING PROTEIN 2A-LIKE PROTEIN"/>
    <property type="match status" value="1"/>
</dbReference>
<accession>A0A8D8XYP9</accession>
<dbReference type="EMBL" id="HBUF01351681">
    <property type="protein sequence ID" value="CAG6714343.1"/>
    <property type="molecule type" value="Transcribed_RNA"/>
</dbReference>
<evidence type="ECO:0000313" key="1">
    <source>
        <dbReference type="EMBL" id="CAG6714343.1"/>
    </source>
</evidence>
<name>A0A8D8XYP9_9HEMI</name>